<evidence type="ECO:0000259" key="1">
    <source>
        <dbReference type="Pfam" id="PF01243"/>
    </source>
</evidence>
<evidence type="ECO:0000313" key="3">
    <source>
        <dbReference type="Proteomes" id="UP000252357"/>
    </source>
</evidence>
<dbReference type="Proteomes" id="UP000252357">
    <property type="component" value="Unassembled WGS sequence"/>
</dbReference>
<dbReference type="EMBL" id="QPGB01000004">
    <property type="protein sequence ID" value="RCS57086.1"/>
    <property type="molecule type" value="Genomic_DNA"/>
</dbReference>
<protein>
    <submittedName>
        <fullName evidence="2">Pyridoxamine 5'-phosphate oxidase family protein</fullName>
    </submittedName>
</protein>
<dbReference type="InterPro" id="IPR012349">
    <property type="entry name" value="Split_barrel_FMN-bd"/>
</dbReference>
<dbReference type="PANTHER" id="PTHR40660">
    <property type="entry name" value="5'-PHOSPHATE OXIDASE PUTATIVE DOMAIN-CONTAINING PROTEIN-RELATED"/>
    <property type="match status" value="1"/>
</dbReference>
<dbReference type="OrthoDB" id="7867371at2"/>
<dbReference type="SUPFAM" id="SSF50475">
    <property type="entry name" value="FMN-binding split barrel"/>
    <property type="match status" value="1"/>
</dbReference>
<dbReference type="Pfam" id="PF01243">
    <property type="entry name" value="PNPOx_N"/>
    <property type="match status" value="1"/>
</dbReference>
<dbReference type="InterPro" id="IPR011576">
    <property type="entry name" value="Pyridox_Oxase_N"/>
</dbReference>
<dbReference type="AlphaFoldDB" id="A0A368L0L8"/>
<gene>
    <name evidence="2" type="ORF">DU000_09790</name>
</gene>
<proteinExistence type="predicted"/>
<sequence length="162" mass="17583">MTTLLPDFADLADLAQQAVLCWLATVDNQGQPNVSPKEIFAFLNPQQLVIANIASPQSVRNLQAQPAVCVSLIDIFTQKGLKLYGQARYVPAQAAMSEPQYHEWLAPLTAMTGGAFPIHGIIVVTLTQSSPIVAPSYRLFPAQSQAEKVASAHRRYGVKPLD</sequence>
<name>A0A368L0L8_9BURK</name>
<dbReference type="RefSeq" id="WP_114403227.1">
    <property type="nucleotide sequence ID" value="NZ_QPGB01000004.1"/>
</dbReference>
<organism evidence="2 3">
    <name type="scientific">Parvibium lacunae</name>
    <dbReference type="NCBI Taxonomy" id="1888893"/>
    <lineage>
        <taxon>Bacteria</taxon>
        <taxon>Pseudomonadati</taxon>
        <taxon>Pseudomonadota</taxon>
        <taxon>Betaproteobacteria</taxon>
        <taxon>Burkholderiales</taxon>
        <taxon>Alcaligenaceae</taxon>
        <taxon>Parvibium</taxon>
    </lineage>
</organism>
<feature type="domain" description="Pyridoxamine 5'-phosphate oxidase N-terminal" evidence="1">
    <location>
        <begin position="12"/>
        <end position="111"/>
    </location>
</feature>
<keyword evidence="3" id="KW-1185">Reference proteome</keyword>
<comment type="caution">
    <text evidence="2">The sequence shown here is derived from an EMBL/GenBank/DDBJ whole genome shotgun (WGS) entry which is preliminary data.</text>
</comment>
<accession>A0A368L0L8</accession>
<dbReference type="Gene3D" id="2.30.110.10">
    <property type="entry name" value="Electron Transport, Fmn-binding Protein, Chain A"/>
    <property type="match status" value="1"/>
</dbReference>
<evidence type="ECO:0000313" key="2">
    <source>
        <dbReference type="EMBL" id="RCS57086.1"/>
    </source>
</evidence>
<dbReference type="PANTHER" id="PTHR40660:SF1">
    <property type="entry name" value="5'-PHOSPHATE OXIDASE PUTATIVE DOMAIN-CONTAINING PROTEIN-RELATED"/>
    <property type="match status" value="1"/>
</dbReference>
<reference evidence="2 3" key="1">
    <citation type="journal article" date="2018" name="Int. J. Syst. Evol. Microbiol.">
        <title>Parvibium lacunae gen. nov., sp. nov., a new member of the family Alcaligenaceae isolated from a freshwater pond.</title>
        <authorList>
            <person name="Chen W.M."/>
            <person name="Xie P.B."/>
            <person name="Hsu M.Y."/>
            <person name="Sheu S.Y."/>
        </authorList>
    </citation>
    <scope>NUCLEOTIDE SEQUENCE [LARGE SCALE GENOMIC DNA]</scope>
    <source>
        <strain evidence="2 3">KMB9</strain>
    </source>
</reference>